<keyword evidence="3" id="KW-1185">Reference proteome</keyword>
<sequence>MDLTVRQLLCDAEQRRDVEALQKAYQLIRMASEGQCALDSSESFSLELAVLCAEQALQMKLPEITEDCVNLYFKGMPPSSQFRGRAYLCQAQLYTPESLEKLDEFEKSVTQFMKAVLFGSEDPRYYFLVYNASVLYWKMARAFLKPGHRQYLIPSLAQIVDALEQINEEDKDWVAELMIELLECYLEAGKMEAAAKFCANAALFIKMNAPHRYQRIFSIMVQHKLMDETKIKEEMKDSISLSILFNIYTLKSQANKKLPLQETNEYLKEAYDLLQQYQDQKSIQDEKIPLLLQLARLSLSLKCVEISSTCVRDLKAMKQTDPGRMIEVECLEYELEILRIDSKVKAYTHSAVETQLNVIKRLNSALLRASRLKDPDVMQVVCATQWNLCLPLLQHNLRGHLLKPLIQVAEILEKMDSLMTVMRCQVHIEISHIEEDEDRLEVAMEHLQKAMRLDYLGEYQEHLKMAYNRLHLRSMLYHVPKRMEDKAIMAIEQAKKAKPKDSVRKKRALLVNVGLALAPDAFQIVLDGENEAKVSAGKSRRQISFLCAKARHHMSSIDKADGHLKRLKLDNREERIYIWADLAKVARKQGVWDVCRTACRFCLLYDVMAKKISKVRKGGVRKRKPWPELFLDIPSSSEVALSPRIMVVDIQRTFAEVGFINAEAIIHFLQSEGIALNDRPIPPETSVQHHSSNTMVPPEEDAEWLTYSSWIENLSQYTMRNWLRSAEIGQEINEAWLVHNTVVYVLNHNHHLITAGRQRELVDLLQSLLNIMKITGHNGDTVTLVLLCNALARGLILSWIPSHTSDRGRRFLKSAQTHVAPLEWNAISEVKMAIEVCDFGLTLTNGNLPQEIVPIGIRQQLIATWVKAKQLVQQQIGSKLGTDEESLNESQGRMTKVLVALEMYSCNGLGLMDFNLPSLTQVLRLVSECVWTDPLMEIQTLVRLAHFAYMLRDHENVMALSKKVLSKGEKSLENQQEVKSSDKNDNLFRAELLSALLCTQGKSTMENLAGRRQLRQQAAKAFLGSIRYAGLAENYTLVMQSTRHYWNTCLPFFSSPFCRKKLKQSVQLILKIINKTENKTQGKEKSLILHQWPSMDLQYSGNTDGHFQGGTDDDITLKMALYRLLFYMYTDQNDLLGGLRLLEEAIQVLPRTGHRLLIFKHMVMVKARLGQNFSMEIQKFKDTSEDYLSYMWHCLAFSSKDLLGSLYCYHNAIHALQKPEGTWKKIYYLMEFSEWLYCNHFPLNNITFHLDWAIDLLLSMRTPRCPSKEMYSSPIPMEDAGVEEEADLDKTSSNQEGLLQVSSEAVPKVTLETLTNVRQLESLAYAHTLLALVLGSGSSRYEENCLMAYRYIMRIWEVSLETVGNVLQTFQESPPEPSVQSTSLKKEKEKKKEKGKDKDKNKQKEKNLSQELLRMQLIMANKPIEALPASVEEWAFYHCHKDVIALFIQDASDSTINKNTVLRPSFSLYYLDHLVKALNSLYLVHLTLPILQYAVVISDLIMESKTVSDLYHLRLALACSQLRLSEAAAFHEEIVGGVYINELEQASCRNEVRLRKEKRSEFLKEAASEENRPVNQSRPAPEVLEAKDKVLEINEQTRKGLQGISFPYLWMYKAEVLLEMDSYQPAWLLLAEAQVAFRELRDTCAEAKSLYLLAELAKKELKYEQAKKMIEKAQILGGSEEFWYYSTIALIETLLAQERGRESLIPNIIQKTIDVFLSLIQERPNRKSILKFLATSLEARSAEIQLNIVLDSAEDGDPFDFSYLLEAINNRMVKIEKSFFDDGYKDHCVDLILHSARIKRLFAKYEADEKAKVCYYLEAYNLTQKAIMYLEEIFCNIQSLLPLNETQNISTPLMRKLANVKLKLVEISLEIIQYNQEKALQEEMKKGTWEKILADYLLSTSDFTKLEWEWFNLKRTAAHRALAHLESMQHFCTGCTELRAKFLYFTGKTLHLLALQTDPVHLAHYWDENFLLDSRVMAMTSLETDKEETEAESRLKPNLLDTSQNEDQIQKARELKVFGKRFALAQKFRSQASEVLLQCLQISLNNNLISITAQASLEMVESIGVMDQPSACQFLALYQSCSASLAMRKLLFSVTTNTSSSQLAALLQLHQKLQQQGKTSTALFQSVEQKLGQISKAWQNLCVSEQHFNILNDLPPSYRIVILQHSADRSILYGMVYEKPKFGPGPKGKIVQISGQCQVFRAHKDPTTISQLLRAMNSFKEELVRSFPDGMALEVRSSMTKEDEKLIQMFNNISKSLETYLKPVFAATHHWDIRIQGEGGKKMKEKEQKPPPVTQDNSGPPAEMAEYLVLIMDRLLLELPLEVAWAFENGNITSVSRELSLQMLANRLDKEEPEVSKKEGKSGKDAKQKSKKFSKKSSRVMPANCIPVETSNFKYIVDPFEEAKASSEAITPVFKMREILDKYRDPYTGRWSGFLGSKNFPSQADWEQCLSSCSGFFFYGMENLLSHMLVDSLITMNLQECQMIILLNLTKTVYSSQRQAKFDEILRPSQLLLHNPVDTAILLSLTGVRCVMSNQWPTYLYYNARRADLLCEDLLRTGKPSGKAVYHLLKTGLAEAGKEPRHQASEQGSGKHQAVAARLFRGEQSLAPVSLFAGHSPRASREKVSDHSASALATRVVFIPPWTNFNFVLFGLPNLFIV</sequence>
<keyword evidence="4" id="KW-0282">Flagellum</keyword>
<dbReference type="KEGG" id="pcw:110198668"/>
<dbReference type="InterPro" id="IPR057466">
    <property type="entry name" value="CFAP46_TPR"/>
</dbReference>
<feature type="compositionally biased region" description="Basic residues" evidence="2">
    <location>
        <begin position="2369"/>
        <end position="2378"/>
    </location>
</feature>
<dbReference type="PANTHER" id="PTHR15977:SF15">
    <property type="entry name" value="CILIA- AND FLAGELLA-ASSOCIATED PROTEIN 46"/>
    <property type="match status" value="1"/>
</dbReference>
<keyword evidence="4" id="KW-0969">Cilium</keyword>
<gene>
    <name evidence="4" type="primary">CFAP46</name>
</gene>
<proteinExistence type="predicted"/>
<evidence type="ECO:0000313" key="3">
    <source>
        <dbReference type="Proteomes" id="UP000515140"/>
    </source>
</evidence>
<dbReference type="RefSeq" id="XP_020828710.1">
    <property type="nucleotide sequence ID" value="XM_020973051.1"/>
</dbReference>
<evidence type="ECO:0000256" key="1">
    <source>
        <dbReference type="SAM" id="Coils"/>
    </source>
</evidence>
<feature type="region of interest" description="Disordered" evidence="2">
    <location>
        <begin position="1371"/>
        <end position="1405"/>
    </location>
</feature>
<dbReference type="Proteomes" id="UP000515140">
    <property type="component" value="Unplaced"/>
</dbReference>
<keyword evidence="1" id="KW-0175">Coiled coil</keyword>
<dbReference type="GO" id="GO:0060294">
    <property type="term" value="P:cilium movement involved in cell motility"/>
    <property type="evidence" value="ECO:0007669"/>
    <property type="project" value="InterPro"/>
</dbReference>
<evidence type="ECO:0000313" key="4">
    <source>
        <dbReference type="RefSeq" id="XP_020828710.1"/>
    </source>
</evidence>
<dbReference type="InParanoid" id="A0A6P5J348"/>
<feature type="compositionally biased region" description="Basic and acidic residues" evidence="2">
    <location>
        <begin position="2350"/>
        <end position="2368"/>
    </location>
</feature>
<feature type="coiled-coil region" evidence="1">
    <location>
        <begin position="1630"/>
        <end position="1676"/>
    </location>
</feature>
<feature type="compositionally biased region" description="Basic and acidic residues" evidence="2">
    <location>
        <begin position="1384"/>
        <end position="1405"/>
    </location>
</feature>
<protein>
    <submittedName>
        <fullName evidence="4">Cilia- and flagella-associated protein 46 isoform X1</fullName>
    </submittedName>
</protein>
<organism evidence="3 4">
    <name type="scientific">Phascolarctos cinereus</name>
    <name type="common">Koala</name>
    <dbReference type="NCBI Taxonomy" id="38626"/>
    <lineage>
        <taxon>Eukaryota</taxon>
        <taxon>Metazoa</taxon>
        <taxon>Chordata</taxon>
        <taxon>Craniata</taxon>
        <taxon>Vertebrata</taxon>
        <taxon>Euteleostomi</taxon>
        <taxon>Mammalia</taxon>
        <taxon>Metatheria</taxon>
        <taxon>Diprotodontia</taxon>
        <taxon>Phascolarctidae</taxon>
        <taxon>Phascolarctos</taxon>
    </lineage>
</organism>
<dbReference type="FunCoup" id="A0A6P5J348">
    <property type="interactions" value="44"/>
</dbReference>
<feature type="region of interest" description="Disordered" evidence="2">
    <location>
        <begin position="2350"/>
        <end position="2378"/>
    </location>
</feature>
<accession>A0A6P5J348</accession>
<evidence type="ECO:0000256" key="2">
    <source>
        <dbReference type="SAM" id="MobiDB-lite"/>
    </source>
</evidence>
<name>A0A6P5J348_PHACI</name>
<feature type="compositionally biased region" description="Basic and acidic residues" evidence="2">
    <location>
        <begin position="2278"/>
        <end position="2289"/>
    </location>
</feature>
<dbReference type="GO" id="GO:0035082">
    <property type="term" value="P:axoneme assembly"/>
    <property type="evidence" value="ECO:0007669"/>
    <property type="project" value="InterPro"/>
</dbReference>
<keyword evidence="4" id="KW-0966">Cell projection</keyword>
<feature type="region of interest" description="Disordered" evidence="2">
    <location>
        <begin position="2278"/>
        <end position="2300"/>
    </location>
</feature>
<dbReference type="PANTHER" id="PTHR15977">
    <property type="entry name" value="CILIA- AND FLAGELLA-ASSOCIATED PROTEIN 46"/>
    <property type="match status" value="1"/>
</dbReference>
<dbReference type="CTD" id="54777"/>
<dbReference type="GeneID" id="110198668"/>
<reference evidence="4" key="1">
    <citation type="submission" date="2025-08" db="UniProtKB">
        <authorList>
            <consortium name="RefSeq"/>
        </authorList>
    </citation>
    <scope>IDENTIFICATION</scope>
    <source>
        <tissue evidence="4">Spleen</tissue>
    </source>
</reference>
<dbReference type="InterPro" id="IPR039586">
    <property type="entry name" value="CFAP46"/>
</dbReference>
<dbReference type="Pfam" id="PF25439">
    <property type="entry name" value="TPR_CFAP46_N"/>
    <property type="match status" value="1"/>
</dbReference>
<feature type="compositionally biased region" description="Polar residues" evidence="2">
    <location>
        <begin position="1371"/>
        <end position="1383"/>
    </location>
</feature>